<dbReference type="AlphaFoldDB" id="A0A9D1WZK2"/>
<sequence length="404" mass="46831">MKYNSGEARRPAVFVSSTCYDLKQIRQDIRDFIEDDLGYEAILSEYDSFPIDPDKDTINNCLRVVEQRADIMVLIVGGRYGYITDHGNKSITNLEYLRAKSKGIPIFVFVDRKVIDILPIWKKNKTADFSNVVDSSKIFEFVDLLRNKDSNWVHEFNTGKDIKNCLKKQLAYLVNDSLYLRRRLNKEGVSFKILQYSGKVFELSIEKPDFWEYLLFAAALKDNIEKLDDLRYDMKYGISFEKTVQYSEPQEILDFVELKCNELINRSRLLGIVINKAFQEAIGEPGKPGNAEYIIYVAEKLIEVYKSIHMWSLEFKNIVVPEVFQKLLDYASELSKSIIEDIEHFIEDYDKRINEAVNGLEESSKKESLSFSLTLRSPDMTKIDSEIHRLLSLLSTENIQSGMS</sequence>
<evidence type="ECO:0000259" key="1">
    <source>
        <dbReference type="Pfam" id="PF13271"/>
    </source>
</evidence>
<comment type="caution">
    <text evidence="2">The sequence shown here is derived from an EMBL/GenBank/DDBJ whole genome shotgun (WGS) entry which is preliminary data.</text>
</comment>
<accession>A0A9D1WZK2</accession>
<organism evidence="2 3">
    <name type="scientific">Candidatus Anaerostipes excrementavium</name>
    <dbReference type="NCBI Taxonomy" id="2838463"/>
    <lineage>
        <taxon>Bacteria</taxon>
        <taxon>Bacillati</taxon>
        <taxon>Bacillota</taxon>
        <taxon>Clostridia</taxon>
        <taxon>Lachnospirales</taxon>
        <taxon>Lachnospiraceae</taxon>
        <taxon>Anaerostipes</taxon>
    </lineage>
</organism>
<evidence type="ECO:0000313" key="3">
    <source>
        <dbReference type="Proteomes" id="UP000886721"/>
    </source>
</evidence>
<proteinExistence type="predicted"/>
<evidence type="ECO:0000313" key="2">
    <source>
        <dbReference type="EMBL" id="HIX68870.1"/>
    </source>
</evidence>
<feature type="domain" description="DUF4062" evidence="1">
    <location>
        <begin position="13"/>
        <end position="99"/>
    </location>
</feature>
<dbReference type="Proteomes" id="UP000886721">
    <property type="component" value="Unassembled WGS sequence"/>
</dbReference>
<protein>
    <submittedName>
        <fullName evidence="2">DUF4062 domain-containing protein</fullName>
    </submittedName>
</protein>
<name>A0A9D1WZK2_9FIRM</name>
<dbReference type="Pfam" id="PF13271">
    <property type="entry name" value="DUF4062"/>
    <property type="match status" value="1"/>
</dbReference>
<dbReference type="EMBL" id="DXEM01000035">
    <property type="protein sequence ID" value="HIX68870.1"/>
    <property type="molecule type" value="Genomic_DNA"/>
</dbReference>
<gene>
    <name evidence="2" type="ORF">H9735_12220</name>
</gene>
<dbReference type="InterPro" id="IPR025139">
    <property type="entry name" value="DUF4062"/>
</dbReference>
<reference evidence="2" key="2">
    <citation type="submission" date="2021-04" db="EMBL/GenBank/DDBJ databases">
        <authorList>
            <person name="Gilroy R."/>
        </authorList>
    </citation>
    <scope>NUCLEOTIDE SEQUENCE</scope>
    <source>
        <strain evidence="2">CHK191-13928</strain>
    </source>
</reference>
<reference evidence="2" key="1">
    <citation type="journal article" date="2021" name="PeerJ">
        <title>Extensive microbial diversity within the chicken gut microbiome revealed by metagenomics and culture.</title>
        <authorList>
            <person name="Gilroy R."/>
            <person name="Ravi A."/>
            <person name="Getino M."/>
            <person name="Pursley I."/>
            <person name="Horton D.L."/>
            <person name="Alikhan N.F."/>
            <person name="Baker D."/>
            <person name="Gharbi K."/>
            <person name="Hall N."/>
            <person name="Watson M."/>
            <person name="Adriaenssens E.M."/>
            <person name="Foster-Nyarko E."/>
            <person name="Jarju S."/>
            <person name="Secka A."/>
            <person name="Antonio M."/>
            <person name="Oren A."/>
            <person name="Chaudhuri R.R."/>
            <person name="La Ragione R."/>
            <person name="Hildebrand F."/>
            <person name="Pallen M.J."/>
        </authorList>
    </citation>
    <scope>NUCLEOTIDE SEQUENCE</scope>
    <source>
        <strain evidence="2">CHK191-13928</strain>
    </source>
</reference>